<dbReference type="NCBIfam" id="TIGR02682">
    <property type="entry name" value="cas_csx11"/>
    <property type="match status" value="1"/>
</dbReference>
<dbReference type="Proteomes" id="UP000280842">
    <property type="component" value="Unassembled WGS sequence"/>
</dbReference>
<evidence type="ECO:0000313" key="2">
    <source>
        <dbReference type="EMBL" id="RMA97947.1"/>
    </source>
</evidence>
<protein>
    <submittedName>
        <fullName evidence="2">CRISPR-associated Csx11 family protein</fullName>
    </submittedName>
</protein>
<sequence length="1009" mass="120756">MSAEMIEKNRDEILKAEIGSLLFNLGKTHIGFWKKYFPNEEQKFSSYKDYYKENNNNESYFGKELEEINPKLKEFIFKEEVEINNEKIKWIEFFKGNASNSDFIKNIFFKGCENINSGIDKGSPKEQLNNSLWISNAFGSYIKDVNKYYFDDKRKCFFIALNEEFKKNKWFNNPNWKEIREFVLKEVKSWYSNLLSDTRFPINDVTLFDQAYMSSTMFKSALAEIIINSSSLEEAKEKYINNPQNIKWSILGIQYDKLALAEKGLKPAHISWYRKASKEVEDKIKEIIEIEYPLGNEIYRDETGIYFLVPESFENTQDLKDKIYDKVREVFSEKFKKDELIYPSFDLTKPSRGIMNLTKLLDDSKKNFLKLEIEIEKDDDDEKEKEKNKDKNKEKEIDKDKENDKEKGNDKIGICQVCKVRFATKDDETLMCDICRERREGRLENWIQNQEGETIWTGEVADENGRIALMTLKFELKEWLNGRMLSSLLVRKENFNEYTEIIKYLINFIKKQLEKDVITNLEITEEDENKIKKFLSLFDYKGIRQPFENNFGKLKKSTNKQNPLVKKLLQQEEWLKHYKFFNKDNKRIIISESASISFDEYTKPCKTCKDHLYKIFAINFTILQIKNLLLERSIGDIWEEFIKNNLSNKSIIDFEKRNIKWDELTDKDIEFLSKLILQFLLRKNPSPARLRRIWESTKNFLEEVKRDILGSITDIRKKENFKNIIQDLPENYLKNMILEKIKDDNKYKKYFSIIDPTPISWQFAIPANKTNEVIEKIQKLYYKHFKYVNGKLPLHIGVVVQDYKKPLYVGIKALRNIRRDIKDWEDIKTEDKVCINCCDDIEKISNNPVDYYSLYETNVNPDYEFLNLPLGKGVKNYNPFEEFIIYPNTIDFEFLDTNSRRNDIYYKNGKRASDLKSNRPYIWEEWTQFKAFKEEFENKPAILHRLVSLIYSKLRDWKNNEDSFKKFMESTFKRENINVTKFGIKDYSFKEMKKFIDMFEYYHTTLKEI</sequence>
<reference evidence="2 3" key="1">
    <citation type="submission" date="2018-10" db="EMBL/GenBank/DDBJ databases">
        <title>Genomic Encyclopedia of Archaeal and Bacterial Type Strains, Phase II (KMG-II): from individual species to whole genera.</title>
        <authorList>
            <person name="Goeker M."/>
        </authorList>
    </citation>
    <scope>NUCLEOTIDE SEQUENCE [LARGE SCALE GENOMIC DNA]</scope>
    <source>
        <strain evidence="2 3">VM1</strain>
    </source>
</reference>
<evidence type="ECO:0000313" key="3">
    <source>
        <dbReference type="Proteomes" id="UP000280842"/>
    </source>
</evidence>
<feature type="compositionally biased region" description="Basic and acidic residues" evidence="1">
    <location>
        <begin position="384"/>
        <end position="407"/>
    </location>
</feature>
<name>A0A3M0BLA6_9AQUI</name>
<proteinExistence type="predicted"/>
<comment type="caution">
    <text evidence="2">The sequence shown here is derived from an EMBL/GenBank/DDBJ whole genome shotgun (WGS) entry which is preliminary data.</text>
</comment>
<gene>
    <name evidence="2" type="ORF">CLV39_0585</name>
</gene>
<evidence type="ECO:0000256" key="1">
    <source>
        <dbReference type="SAM" id="MobiDB-lite"/>
    </source>
</evidence>
<dbReference type="InterPro" id="IPR014055">
    <property type="entry name" value="CRISPR-assoc_prot_Csx11"/>
</dbReference>
<organism evidence="2 3">
    <name type="scientific">Hydrogenothermus marinus</name>
    <dbReference type="NCBI Taxonomy" id="133270"/>
    <lineage>
        <taxon>Bacteria</taxon>
        <taxon>Pseudomonadati</taxon>
        <taxon>Aquificota</taxon>
        <taxon>Aquificia</taxon>
        <taxon>Aquificales</taxon>
        <taxon>Hydrogenothermaceae</taxon>
        <taxon>Hydrogenothermus</taxon>
    </lineage>
</organism>
<dbReference type="EMBL" id="REFO01000010">
    <property type="protein sequence ID" value="RMA97947.1"/>
    <property type="molecule type" value="Genomic_DNA"/>
</dbReference>
<keyword evidence="3" id="KW-1185">Reference proteome</keyword>
<dbReference type="AlphaFoldDB" id="A0A3M0BLA6"/>
<feature type="region of interest" description="Disordered" evidence="1">
    <location>
        <begin position="379"/>
        <end position="407"/>
    </location>
</feature>
<accession>A0A3M0BLA6</accession>
<dbReference type="RefSeq" id="WP_211325037.1">
    <property type="nucleotide sequence ID" value="NZ_REFO01000010.1"/>
</dbReference>